<dbReference type="OrthoDB" id="3266451at2759"/>
<keyword evidence="4" id="KW-1185">Reference proteome</keyword>
<protein>
    <recommendedName>
        <fullName evidence="5">F-box domain-containing protein</fullName>
    </recommendedName>
</protein>
<comment type="caution">
    <text evidence="3">The sequence shown here is derived from an EMBL/GenBank/DDBJ whole genome shotgun (WGS) entry which is preliminary data.</text>
</comment>
<evidence type="ECO:0008006" key="5">
    <source>
        <dbReference type="Google" id="ProtNLM"/>
    </source>
</evidence>
<organism evidence="3 4">
    <name type="scientific">Rhodocollybia butyracea</name>
    <dbReference type="NCBI Taxonomy" id="206335"/>
    <lineage>
        <taxon>Eukaryota</taxon>
        <taxon>Fungi</taxon>
        <taxon>Dikarya</taxon>
        <taxon>Basidiomycota</taxon>
        <taxon>Agaricomycotina</taxon>
        <taxon>Agaricomycetes</taxon>
        <taxon>Agaricomycetidae</taxon>
        <taxon>Agaricales</taxon>
        <taxon>Marasmiineae</taxon>
        <taxon>Omphalotaceae</taxon>
        <taxon>Rhodocollybia</taxon>
    </lineage>
</organism>
<evidence type="ECO:0000256" key="2">
    <source>
        <dbReference type="SAM" id="MobiDB-lite"/>
    </source>
</evidence>
<dbReference type="EMBL" id="JADNRY010000129">
    <property type="protein sequence ID" value="KAF9064195.1"/>
    <property type="molecule type" value="Genomic_DNA"/>
</dbReference>
<dbReference type="Proteomes" id="UP000772434">
    <property type="component" value="Unassembled WGS sequence"/>
</dbReference>
<evidence type="ECO:0000256" key="1">
    <source>
        <dbReference type="SAM" id="Coils"/>
    </source>
</evidence>
<name>A0A9P5PLG0_9AGAR</name>
<feature type="coiled-coil region" evidence="1">
    <location>
        <begin position="53"/>
        <end position="80"/>
    </location>
</feature>
<accession>A0A9P5PLG0</accession>
<dbReference type="AlphaFoldDB" id="A0A9P5PLG0"/>
<evidence type="ECO:0000313" key="3">
    <source>
        <dbReference type="EMBL" id="KAF9064195.1"/>
    </source>
</evidence>
<dbReference type="Gene3D" id="1.20.1280.50">
    <property type="match status" value="1"/>
</dbReference>
<evidence type="ECO:0000313" key="4">
    <source>
        <dbReference type="Proteomes" id="UP000772434"/>
    </source>
</evidence>
<proteinExistence type="predicted"/>
<feature type="region of interest" description="Disordered" evidence="2">
    <location>
        <begin position="1"/>
        <end position="25"/>
    </location>
</feature>
<sequence length="317" mass="35954">MNSRGDSERHCRKCKVGSPTPRVSPDTITSMRKYLRLEGAISDYQTKDVVRTLDDIQSDIADYSTEISRLEARILTLNVKRNFLEHYAEPVGLSILAPIRKLPSEILSEIFAQCGSYGNSIARKKSFDMSRQPAWAVSSTCSRWRRIALSCKPLWSNIRLDLHGTHVASSKAEYFAVLALNRCLHLSHPHPLTLRTKSSLSDVTQTGMSLVRSLILHADRWQDLTIVNNESQVEVLPSDIRSSIQLPLYKHSVLKPLIPCWVYKHLSARQSFDISHWMEDYRTLRFHSHGANSRASISSISMALYLLRSVHVATSNL</sequence>
<reference evidence="3" key="1">
    <citation type="submission" date="2020-11" db="EMBL/GenBank/DDBJ databases">
        <authorList>
            <consortium name="DOE Joint Genome Institute"/>
            <person name="Ahrendt S."/>
            <person name="Riley R."/>
            <person name="Andreopoulos W."/>
            <person name="Labutti K."/>
            <person name="Pangilinan J."/>
            <person name="Ruiz-Duenas F.J."/>
            <person name="Barrasa J.M."/>
            <person name="Sanchez-Garcia M."/>
            <person name="Camarero S."/>
            <person name="Miyauchi S."/>
            <person name="Serrano A."/>
            <person name="Linde D."/>
            <person name="Babiker R."/>
            <person name="Drula E."/>
            <person name="Ayuso-Fernandez I."/>
            <person name="Pacheco R."/>
            <person name="Padilla G."/>
            <person name="Ferreira P."/>
            <person name="Barriuso J."/>
            <person name="Kellner H."/>
            <person name="Castanera R."/>
            <person name="Alfaro M."/>
            <person name="Ramirez L."/>
            <person name="Pisabarro A.G."/>
            <person name="Kuo A."/>
            <person name="Tritt A."/>
            <person name="Lipzen A."/>
            <person name="He G."/>
            <person name="Yan M."/>
            <person name="Ng V."/>
            <person name="Cullen D."/>
            <person name="Martin F."/>
            <person name="Rosso M.-N."/>
            <person name="Henrissat B."/>
            <person name="Hibbett D."/>
            <person name="Martinez A.T."/>
            <person name="Grigoriev I.V."/>
        </authorList>
    </citation>
    <scope>NUCLEOTIDE SEQUENCE</scope>
    <source>
        <strain evidence="3">AH 40177</strain>
    </source>
</reference>
<keyword evidence="1" id="KW-0175">Coiled coil</keyword>
<gene>
    <name evidence="3" type="ORF">BDP27DRAFT_181176</name>
</gene>